<dbReference type="Pfam" id="PF09971">
    <property type="entry name" value="DUF2206"/>
    <property type="match status" value="1"/>
</dbReference>
<feature type="transmembrane region" description="Helical" evidence="1">
    <location>
        <begin position="610"/>
        <end position="629"/>
    </location>
</feature>
<name>A0A857MP95_9BACT</name>
<dbReference type="EMBL" id="CP045921">
    <property type="protein sequence ID" value="QHN43069.1"/>
    <property type="molecule type" value="Genomic_DNA"/>
</dbReference>
<feature type="transmembrane region" description="Helical" evidence="1">
    <location>
        <begin position="107"/>
        <end position="128"/>
    </location>
</feature>
<evidence type="ECO:0000313" key="2">
    <source>
        <dbReference type="EMBL" id="QHN43069.1"/>
    </source>
</evidence>
<feature type="transmembrane region" description="Helical" evidence="1">
    <location>
        <begin position="79"/>
        <end position="101"/>
    </location>
</feature>
<dbReference type="Proteomes" id="UP001059824">
    <property type="component" value="Chromosome"/>
</dbReference>
<feature type="transmembrane region" description="Helical" evidence="1">
    <location>
        <begin position="549"/>
        <end position="568"/>
    </location>
</feature>
<keyword evidence="1" id="KW-0812">Transmembrane</keyword>
<dbReference type="RefSeq" id="WP_260762872.1">
    <property type="nucleotide sequence ID" value="NZ_CP045921.1"/>
</dbReference>
<feature type="transmembrane region" description="Helical" evidence="1">
    <location>
        <begin position="402"/>
        <end position="421"/>
    </location>
</feature>
<feature type="transmembrane region" description="Helical" evidence="1">
    <location>
        <begin position="275"/>
        <end position="296"/>
    </location>
</feature>
<proteinExistence type="predicted"/>
<feature type="transmembrane region" description="Helical" evidence="1">
    <location>
        <begin position="373"/>
        <end position="390"/>
    </location>
</feature>
<keyword evidence="1" id="KW-0472">Membrane</keyword>
<feature type="transmembrane region" description="Helical" evidence="1">
    <location>
        <begin position="47"/>
        <end position="67"/>
    </location>
</feature>
<evidence type="ECO:0000313" key="3">
    <source>
        <dbReference type="Proteomes" id="UP001059824"/>
    </source>
</evidence>
<organism evidence="2 3">
    <name type="scientific">Candidatus Mycosynbacter amalyticus</name>
    <dbReference type="NCBI Taxonomy" id="2665156"/>
    <lineage>
        <taxon>Bacteria</taxon>
        <taxon>Candidatus Saccharimonadota</taxon>
        <taxon>Candidatus Saccharimonadota incertae sedis</taxon>
        <taxon>Candidatus Mycosynbacter</taxon>
    </lineage>
</organism>
<reference evidence="2" key="1">
    <citation type="journal article" date="2021" name="Nat. Microbiol.">
        <title>Cocultivation of an ultrasmall environmental parasitic bacterium with lytic ability against bacteria associated with wastewater foams.</title>
        <authorList>
            <person name="Batinovic S."/>
            <person name="Rose J.J.A."/>
            <person name="Ratcliffe J."/>
            <person name="Seviour R.J."/>
            <person name="Petrovski S."/>
        </authorList>
    </citation>
    <scope>NUCLEOTIDE SEQUENCE</scope>
    <source>
        <strain evidence="2">JR1</strain>
    </source>
</reference>
<feature type="transmembrane region" description="Helical" evidence="1">
    <location>
        <begin position="148"/>
        <end position="169"/>
    </location>
</feature>
<feature type="transmembrane region" description="Helical" evidence="1">
    <location>
        <begin position="519"/>
        <end position="537"/>
    </location>
</feature>
<sequence length="759" mass="84934">MAPPHQATNHGGIFLTKSARTFPYWLIFGIGLVLANVAYFVPPPVGWVLTLSYFLFVPGYLVLQFIARKTWSRWETLSFALGLSILFLMLVGLAINSLGYMGLRAPLSTVGIFIALDVGMLPLLAATWRRRLSLQPSHDVITFKWHRLFGAILLLLPVAAAAGAVRLNNGASNEVTLMMFAVIAVTFVILMLRTSMQRYYPLALFLFALSILLSVSLRGWDITGHDIQREFNVFQLTMQQNMWDIARFRDPYNACLSITLLPTMLAKITGIPDAYIFKVVFQFIAAFAVIPAYFFVRRLHGPRDAFLAGFIFLLFPTFLGDMAMLNRQEIAFLFFGLIMLLMLLAVEYRRAQVLTILLLIGLTLSHYSSSYIMIGLMLAAWCVNFVVLRITKPRFATENVNVFPIMTLPIIIFAGIFVFTWNDQITQTTKGLNSTISKTLESIGSDKKSGSQASDVSYSLFGGKQASPQEIITAYTQETTGEKVHVAAVPQPTLPVTPLGQLLGGEKILASLHGMIRGGIAKLLQLLIVVGCLVLWWRIKRRRHNKYDLYVLSLCGGSTLLLVALTVLPQLSVDYGVLRLFQQLLFILALPIIAALIWVGTLVTKHANRIYACVAIFLACIFLHTSGFFTQITGAYTPQLALNNSGFYYDAYYTTDSERSAAGWLAERSDKQQHPDTSVALDVYGVLRFSRVDQQQIALTSPFTPSTRAYVYHYKHPDTFIVNINSNLYYYKVDRTNAREDTVYSNGYSEIGKLVEARS</sequence>
<dbReference type="KEGG" id="mama:GII36_04395"/>
<keyword evidence="1" id="KW-1133">Transmembrane helix</keyword>
<accession>A0A857MP95</accession>
<dbReference type="AlphaFoldDB" id="A0A857MP95"/>
<evidence type="ECO:0000256" key="1">
    <source>
        <dbReference type="SAM" id="Phobius"/>
    </source>
</evidence>
<keyword evidence="3" id="KW-1185">Reference proteome</keyword>
<feature type="transmembrane region" description="Helical" evidence="1">
    <location>
        <begin position="305"/>
        <end position="324"/>
    </location>
</feature>
<feature type="transmembrane region" description="Helical" evidence="1">
    <location>
        <begin position="351"/>
        <end position="367"/>
    </location>
</feature>
<gene>
    <name evidence="2" type="ORF">GII36_04395</name>
</gene>
<protein>
    <submittedName>
        <fullName evidence="2">DUF2206 domain-containing protein</fullName>
    </submittedName>
</protein>
<dbReference type="InterPro" id="IPR018701">
    <property type="entry name" value="DUF2206_membrane"/>
</dbReference>
<feature type="transmembrane region" description="Helical" evidence="1">
    <location>
        <begin position="175"/>
        <end position="192"/>
    </location>
</feature>
<feature type="transmembrane region" description="Helical" evidence="1">
    <location>
        <begin position="580"/>
        <end position="603"/>
    </location>
</feature>
<feature type="transmembrane region" description="Helical" evidence="1">
    <location>
        <begin position="330"/>
        <end position="346"/>
    </location>
</feature>
<feature type="transmembrane region" description="Helical" evidence="1">
    <location>
        <begin position="199"/>
        <end position="220"/>
    </location>
</feature>
<feature type="transmembrane region" description="Helical" evidence="1">
    <location>
        <begin position="21"/>
        <end position="41"/>
    </location>
</feature>